<accession>A0A6J4R291</accession>
<keyword evidence="1" id="KW-0812">Transmembrane</keyword>
<sequence>MAGPAKDPEGMVGRCPRFVRPQAARNLTVERRSEERASTPLELFFGLCFAAVLVALTILESLPEDPKGT</sequence>
<gene>
    <name evidence="2" type="ORF">AVDCRST_MAG01-01-5081</name>
</gene>
<keyword evidence="1" id="KW-0472">Membrane</keyword>
<feature type="transmembrane region" description="Helical" evidence="1">
    <location>
        <begin position="41"/>
        <end position="59"/>
    </location>
</feature>
<dbReference type="AlphaFoldDB" id="A0A6J4R291"/>
<dbReference type="EMBL" id="CADCUW010000666">
    <property type="protein sequence ID" value="CAA9455063.1"/>
    <property type="molecule type" value="Genomic_DNA"/>
</dbReference>
<name>A0A6J4R291_9ACTN</name>
<organism evidence="2">
    <name type="scientific">uncultured Rubrobacteraceae bacterium</name>
    <dbReference type="NCBI Taxonomy" id="349277"/>
    <lineage>
        <taxon>Bacteria</taxon>
        <taxon>Bacillati</taxon>
        <taxon>Actinomycetota</taxon>
        <taxon>Rubrobacteria</taxon>
        <taxon>Rubrobacterales</taxon>
        <taxon>Rubrobacteraceae</taxon>
        <taxon>environmental samples</taxon>
    </lineage>
</organism>
<keyword evidence="1" id="KW-1133">Transmembrane helix</keyword>
<evidence type="ECO:0000256" key="1">
    <source>
        <dbReference type="SAM" id="Phobius"/>
    </source>
</evidence>
<reference evidence="2" key="1">
    <citation type="submission" date="2020-02" db="EMBL/GenBank/DDBJ databases">
        <authorList>
            <person name="Meier V. D."/>
        </authorList>
    </citation>
    <scope>NUCLEOTIDE SEQUENCE</scope>
    <source>
        <strain evidence="2">AVDCRST_MAG01</strain>
    </source>
</reference>
<evidence type="ECO:0000313" key="2">
    <source>
        <dbReference type="EMBL" id="CAA9455063.1"/>
    </source>
</evidence>
<protein>
    <submittedName>
        <fullName evidence="2">Uncharacterized protein</fullName>
    </submittedName>
</protein>
<proteinExistence type="predicted"/>